<evidence type="ECO:0000313" key="1">
    <source>
        <dbReference type="EMBL" id="CAI6096081.1"/>
    </source>
</evidence>
<name>A0AA35MH58_9HYPO</name>
<evidence type="ECO:0000313" key="2">
    <source>
        <dbReference type="Proteomes" id="UP001160390"/>
    </source>
</evidence>
<dbReference type="AlphaFoldDB" id="A0AA35MH58"/>
<gene>
    <name evidence="1" type="ORF">CCHLO57077_00010465</name>
</gene>
<proteinExistence type="predicted"/>
<dbReference type="Proteomes" id="UP001160390">
    <property type="component" value="Unassembled WGS sequence"/>
</dbReference>
<reference evidence="1" key="1">
    <citation type="submission" date="2023-01" db="EMBL/GenBank/DDBJ databases">
        <authorList>
            <person name="Piombo E."/>
        </authorList>
    </citation>
    <scope>NUCLEOTIDE SEQUENCE</scope>
</reference>
<protein>
    <submittedName>
        <fullName evidence="1">Uncharacterized protein</fullName>
    </submittedName>
</protein>
<organism evidence="1 2">
    <name type="scientific">Clonostachys chloroleuca</name>
    <dbReference type="NCBI Taxonomy" id="1926264"/>
    <lineage>
        <taxon>Eukaryota</taxon>
        <taxon>Fungi</taxon>
        <taxon>Dikarya</taxon>
        <taxon>Ascomycota</taxon>
        <taxon>Pezizomycotina</taxon>
        <taxon>Sordariomycetes</taxon>
        <taxon>Hypocreomycetidae</taxon>
        <taxon>Hypocreales</taxon>
        <taxon>Bionectriaceae</taxon>
        <taxon>Clonostachys</taxon>
    </lineage>
</organism>
<dbReference type="EMBL" id="CABFNP030001281">
    <property type="protein sequence ID" value="CAI6096081.1"/>
    <property type="molecule type" value="Genomic_DNA"/>
</dbReference>
<accession>A0AA35MH58</accession>
<sequence length="124" mass="14315">MKNFLQFQEHYQNLMVLSNKRQFEWSTPRFSCQIDVNLTARQKGEDCFSLSIDDSGNQERIPITIFLICIDVWLSEECLNNRNLFTDHRIQEPGLGEARLAINQNALITEKGINNLIVTLLGSQ</sequence>
<keyword evidence="2" id="KW-1185">Reference proteome</keyword>
<comment type="caution">
    <text evidence="1">The sequence shown here is derived from an EMBL/GenBank/DDBJ whole genome shotgun (WGS) entry which is preliminary data.</text>
</comment>